<proteinExistence type="predicted"/>
<feature type="transmembrane region" description="Helical" evidence="1">
    <location>
        <begin position="144"/>
        <end position="162"/>
    </location>
</feature>
<comment type="caution">
    <text evidence="2">The sequence shown here is derived from an EMBL/GenBank/DDBJ whole genome shotgun (WGS) entry which is preliminary data.</text>
</comment>
<keyword evidence="3" id="KW-1185">Reference proteome</keyword>
<name>A0A0V0SHM9_9BILA</name>
<dbReference type="Proteomes" id="UP000054630">
    <property type="component" value="Unassembled WGS sequence"/>
</dbReference>
<evidence type="ECO:0000256" key="1">
    <source>
        <dbReference type="SAM" id="Phobius"/>
    </source>
</evidence>
<evidence type="ECO:0000313" key="2">
    <source>
        <dbReference type="EMBL" id="KRX26303.1"/>
    </source>
</evidence>
<keyword evidence="1" id="KW-0472">Membrane</keyword>
<accession>A0A0V0SHM9</accession>
<dbReference type="AlphaFoldDB" id="A0A0V0SHM9"/>
<dbReference type="OrthoDB" id="10290012at2759"/>
<dbReference type="EMBL" id="JYDL01000008">
    <property type="protein sequence ID" value="KRX26303.1"/>
    <property type="molecule type" value="Genomic_DNA"/>
</dbReference>
<keyword evidence="1" id="KW-1133">Transmembrane helix</keyword>
<organism evidence="2 3">
    <name type="scientific">Trichinella nelsoni</name>
    <dbReference type="NCBI Taxonomy" id="6336"/>
    <lineage>
        <taxon>Eukaryota</taxon>
        <taxon>Metazoa</taxon>
        <taxon>Ecdysozoa</taxon>
        <taxon>Nematoda</taxon>
        <taxon>Enoplea</taxon>
        <taxon>Dorylaimia</taxon>
        <taxon>Trichinellida</taxon>
        <taxon>Trichinellidae</taxon>
        <taxon>Trichinella</taxon>
    </lineage>
</organism>
<sequence>MNRSIDRKENREYCPLRMWKTFLENVIQYFFDKLLPHRNNAMPLSALICRFRSVRFKPIRKFDGHLVKIYRRLKRTTQVEISKKLFPDFHDRRKTEQTCSNVYINSHISINICLVDHFVGFMRESEAWHKIIGRLVVRKQVQKVLIKLMIVGLAAPLLQLLFDKRWRCVTKVQLQDATFSSISNLRKPVFNATCAVNVFYANWLFEN</sequence>
<gene>
    <name evidence="2" type="ORF">T07_10077</name>
</gene>
<evidence type="ECO:0000313" key="3">
    <source>
        <dbReference type="Proteomes" id="UP000054630"/>
    </source>
</evidence>
<reference evidence="2 3" key="1">
    <citation type="submission" date="2015-01" db="EMBL/GenBank/DDBJ databases">
        <title>Evolution of Trichinella species and genotypes.</title>
        <authorList>
            <person name="Korhonen P.K."/>
            <person name="Edoardo P."/>
            <person name="Giuseppe L.R."/>
            <person name="Gasser R.B."/>
        </authorList>
    </citation>
    <scope>NUCLEOTIDE SEQUENCE [LARGE SCALE GENOMIC DNA]</scope>
    <source>
        <strain evidence="2">ISS37</strain>
    </source>
</reference>
<keyword evidence="1" id="KW-0812">Transmembrane</keyword>
<protein>
    <submittedName>
        <fullName evidence="2">Uncharacterized protein</fullName>
    </submittedName>
</protein>